<protein>
    <submittedName>
        <fullName evidence="2">Alpha/beta hydrolase</fullName>
    </submittedName>
</protein>
<dbReference type="InterPro" id="IPR000073">
    <property type="entry name" value="AB_hydrolase_1"/>
</dbReference>
<dbReference type="InterPro" id="IPR029058">
    <property type="entry name" value="AB_hydrolase_fold"/>
</dbReference>
<accession>A0ABT5VJP7</accession>
<dbReference type="EMBL" id="JAOTPO010000019">
    <property type="protein sequence ID" value="MDE5415671.1"/>
    <property type="molecule type" value="Genomic_DNA"/>
</dbReference>
<comment type="caution">
    <text evidence="2">The sequence shown here is derived from an EMBL/GenBank/DDBJ whole genome shotgun (WGS) entry which is preliminary data.</text>
</comment>
<evidence type="ECO:0000259" key="1">
    <source>
        <dbReference type="Pfam" id="PF12697"/>
    </source>
</evidence>
<feature type="domain" description="AB hydrolase-1" evidence="1">
    <location>
        <begin position="3"/>
        <end position="216"/>
    </location>
</feature>
<dbReference type="SUPFAM" id="SSF53474">
    <property type="entry name" value="alpha/beta-Hydrolases"/>
    <property type="match status" value="1"/>
</dbReference>
<gene>
    <name evidence="2" type="ORF">N7Z68_20185</name>
</gene>
<evidence type="ECO:0000313" key="2">
    <source>
        <dbReference type="EMBL" id="MDE5415671.1"/>
    </source>
</evidence>
<organism evidence="2 3">
    <name type="scientific">Alkalihalobacterium chitinilyticum</name>
    <dbReference type="NCBI Taxonomy" id="2980103"/>
    <lineage>
        <taxon>Bacteria</taxon>
        <taxon>Bacillati</taxon>
        <taxon>Bacillota</taxon>
        <taxon>Bacilli</taxon>
        <taxon>Bacillales</taxon>
        <taxon>Bacillaceae</taxon>
        <taxon>Alkalihalobacterium</taxon>
    </lineage>
</organism>
<name>A0ABT5VJP7_9BACI</name>
<sequence>MKLLFIHGAGGSSSKWRKMDEHLQGVSFENIDLPGHGSNQEVIAESVEDYAKRLSDTITEDVIVVGHSMGGMVGIELAAINPHVKGLVLAASYYELPVHPKIISQLEMGQFPEFLFLASYSKGTDESLMTEEKAELDQTPVSIALNDFKACQSYKNGKTTISQLTVPILALYGDEDRLLPPNAQAEIGNVNKNVQLEVISGAGHYVQLEKPKQFAQQIEAFCDQVKKAVNVK</sequence>
<dbReference type="RefSeq" id="WP_275120272.1">
    <property type="nucleotide sequence ID" value="NZ_JAOTPO010000019.1"/>
</dbReference>
<dbReference type="PANTHER" id="PTHR43798">
    <property type="entry name" value="MONOACYLGLYCEROL LIPASE"/>
    <property type="match status" value="1"/>
</dbReference>
<dbReference type="Proteomes" id="UP001148125">
    <property type="component" value="Unassembled WGS sequence"/>
</dbReference>
<keyword evidence="3" id="KW-1185">Reference proteome</keyword>
<dbReference type="Pfam" id="PF12697">
    <property type="entry name" value="Abhydrolase_6"/>
    <property type="match status" value="1"/>
</dbReference>
<dbReference type="Gene3D" id="3.40.50.1820">
    <property type="entry name" value="alpha/beta hydrolase"/>
    <property type="match status" value="1"/>
</dbReference>
<evidence type="ECO:0000313" key="3">
    <source>
        <dbReference type="Proteomes" id="UP001148125"/>
    </source>
</evidence>
<dbReference type="GO" id="GO:0016787">
    <property type="term" value="F:hydrolase activity"/>
    <property type="evidence" value="ECO:0007669"/>
    <property type="project" value="UniProtKB-KW"/>
</dbReference>
<proteinExistence type="predicted"/>
<dbReference type="InterPro" id="IPR050266">
    <property type="entry name" value="AB_hydrolase_sf"/>
</dbReference>
<keyword evidence="2" id="KW-0378">Hydrolase</keyword>
<reference evidence="2" key="1">
    <citation type="submission" date="2024-05" db="EMBL/GenBank/DDBJ databases">
        <title>Alkalihalobacillus sp. strain MEB203 novel alkaliphilic bacterium from Lonar Lake, India.</title>
        <authorList>
            <person name="Joshi A."/>
            <person name="Thite S."/>
            <person name="Mengade P."/>
        </authorList>
    </citation>
    <scope>NUCLEOTIDE SEQUENCE</scope>
    <source>
        <strain evidence="2">MEB 203</strain>
    </source>
</reference>